<feature type="domain" description="WSC" evidence="9">
    <location>
        <begin position="35"/>
        <end position="126"/>
    </location>
</feature>
<dbReference type="Pfam" id="PF01822">
    <property type="entry name" value="WSC"/>
    <property type="match status" value="2"/>
</dbReference>
<sequence>MGFKKALVAAAALTFVQYTQAWNIELPPCVDPFKPFVYSGCYKDGSPAALEYSAPGGNKNMTIEKCVAECKGNGFRYAGLKYYGNCYCGSTVKSSTLDESLCKLPCDGDKSQTCGGNGALSVYQDPTFSTSVDDVTINNYKPIGCYTDNGAGGRSLSWPQKMDEATFTPGKCLDACRQNGYPFAGLEYGRQCWCGSVLANGTQPVSDTECNMPCLGDSSLTCGGRSRLNIFVAKELESLEPCGYKPPVGTTTTVTTVSATSTSSSVEYPTPSESTTEDVTTTSTEDTVTTTTEKATTTTAEETTSSTTSSSSSSCSTSTSTSSSSSSSSSSSCSSTASSTSTAPAITTTAPVITTTTKLTTTRTTSSALCTTTITPPAQCEYKCGNWCAPSLPDWDDQDNCLDAWKQCAKQVTSCWKYAGFPAALKCLEFSQWCSNIKDFCQSDCKRKGKGCGKSQCFTKNKPQHPNPPKPPTPTTSVFPCPPATTVTTAVVTSTTSCAPEPTNICKQPTSSKDNYGPGNPVGGIELPLVTCNDIKQDFFSKPFKLYTEQDSRRCKSYPRNQCSNACVDACQEQYEECKETYVESCKSSGGRWKRGEENQLERRTFFGGNFLQGLLDFFNKPSYPPSNPSPAVPPKDSPSRGLERCTSQYKSCLAENKYVNPNDRCRNWGYGL</sequence>
<feature type="chain" id="PRO_5035479514" evidence="8">
    <location>
        <begin position="22"/>
        <end position="673"/>
    </location>
</feature>
<dbReference type="InterPro" id="IPR051836">
    <property type="entry name" value="Kremen_rcpt"/>
</dbReference>
<evidence type="ECO:0000256" key="2">
    <source>
        <dbReference type="ARBA" id="ARBA00022692"/>
    </source>
</evidence>
<keyword evidence="5" id="KW-0472">Membrane</keyword>
<dbReference type="OrthoDB" id="2019572at2759"/>
<dbReference type="GO" id="GO:0005886">
    <property type="term" value="C:plasma membrane"/>
    <property type="evidence" value="ECO:0007669"/>
    <property type="project" value="TreeGrafter"/>
</dbReference>
<dbReference type="PROSITE" id="PS51212">
    <property type="entry name" value="WSC"/>
    <property type="match status" value="2"/>
</dbReference>
<dbReference type="InterPro" id="IPR002889">
    <property type="entry name" value="WSC_carb-bd"/>
</dbReference>
<evidence type="ECO:0000256" key="4">
    <source>
        <dbReference type="ARBA" id="ARBA00022989"/>
    </source>
</evidence>
<dbReference type="SMART" id="SM00321">
    <property type="entry name" value="WSC"/>
    <property type="match status" value="2"/>
</dbReference>
<evidence type="ECO:0000256" key="1">
    <source>
        <dbReference type="ARBA" id="ARBA00004167"/>
    </source>
</evidence>
<keyword evidence="6" id="KW-0325">Glycoprotein</keyword>
<comment type="caution">
    <text evidence="10">The sequence shown here is derived from an EMBL/GenBank/DDBJ whole genome shotgun (WGS) entry which is preliminary data.</text>
</comment>
<evidence type="ECO:0000259" key="9">
    <source>
        <dbReference type="PROSITE" id="PS51212"/>
    </source>
</evidence>
<feature type="compositionally biased region" description="Pro residues" evidence="7">
    <location>
        <begin position="624"/>
        <end position="637"/>
    </location>
</feature>
<name>A0A8K0WWC5_9HYPO</name>
<keyword evidence="11" id="KW-1185">Reference proteome</keyword>
<keyword evidence="2" id="KW-0812">Transmembrane</keyword>
<dbReference type="AlphaFoldDB" id="A0A8K0WWC5"/>
<dbReference type="EMBL" id="JAGPNK010000001">
    <property type="protein sequence ID" value="KAH7328528.1"/>
    <property type="molecule type" value="Genomic_DNA"/>
</dbReference>
<dbReference type="PANTHER" id="PTHR24269">
    <property type="entry name" value="KREMEN PROTEIN"/>
    <property type="match status" value="1"/>
</dbReference>
<proteinExistence type="predicted"/>
<comment type="subcellular location">
    <subcellularLocation>
        <location evidence="1">Membrane</location>
        <topology evidence="1">Single-pass membrane protein</topology>
    </subcellularLocation>
</comment>
<keyword evidence="4" id="KW-1133">Transmembrane helix</keyword>
<organism evidence="10 11">
    <name type="scientific">Stachybotrys elegans</name>
    <dbReference type="NCBI Taxonomy" id="80388"/>
    <lineage>
        <taxon>Eukaryota</taxon>
        <taxon>Fungi</taxon>
        <taxon>Dikarya</taxon>
        <taxon>Ascomycota</taxon>
        <taxon>Pezizomycotina</taxon>
        <taxon>Sordariomycetes</taxon>
        <taxon>Hypocreomycetidae</taxon>
        <taxon>Hypocreales</taxon>
        <taxon>Stachybotryaceae</taxon>
        <taxon>Stachybotrys</taxon>
    </lineage>
</organism>
<feature type="domain" description="WSC" evidence="9">
    <location>
        <begin position="139"/>
        <end position="234"/>
    </location>
</feature>
<evidence type="ECO:0000256" key="5">
    <source>
        <dbReference type="ARBA" id="ARBA00023136"/>
    </source>
</evidence>
<evidence type="ECO:0000256" key="6">
    <source>
        <dbReference type="ARBA" id="ARBA00023180"/>
    </source>
</evidence>
<evidence type="ECO:0000256" key="3">
    <source>
        <dbReference type="ARBA" id="ARBA00022729"/>
    </source>
</evidence>
<accession>A0A8K0WWC5</accession>
<evidence type="ECO:0000256" key="7">
    <source>
        <dbReference type="SAM" id="MobiDB-lite"/>
    </source>
</evidence>
<feature type="region of interest" description="Disordered" evidence="7">
    <location>
        <begin position="624"/>
        <end position="644"/>
    </location>
</feature>
<keyword evidence="3 8" id="KW-0732">Signal</keyword>
<gene>
    <name evidence="10" type="ORF">B0I35DRAFT_473224</name>
</gene>
<dbReference type="Proteomes" id="UP000813444">
    <property type="component" value="Unassembled WGS sequence"/>
</dbReference>
<protein>
    <submittedName>
        <fullName evidence="10">WSC domain-containing protein</fullName>
    </submittedName>
</protein>
<evidence type="ECO:0000313" key="11">
    <source>
        <dbReference type="Proteomes" id="UP000813444"/>
    </source>
</evidence>
<feature type="signal peptide" evidence="8">
    <location>
        <begin position="1"/>
        <end position="21"/>
    </location>
</feature>
<evidence type="ECO:0000313" key="10">
    <source>
        <dbReference type="EMBL" id="KAH7328528.1"/>
    </source>
</evidence>
<reference evidence="10" key="1">
    <citation type="journal article" date="2021" name="Nat. Commun.">
        <title>Genetic determinants of endophytism in the Arabidopsis root mycobiome.</title>
        <authorList>
            <person name="Mesny F."/>
            <person name="Miyauchi S."/>
            <person name="Thiergart T."/>
            <person name="Pickel B."/>
            <person name="Atanasova L."/>
            <person name="Karlsson M."/>
            <person name="Huettel B."/>
            <person name="Barry K.W."/>
            <person name="Haridas S."/>
            <person name="Chen C."/>
            <person name="Bauer D."/>
            <person name="Andreopoulos W."/>
            <person name="Pangilinan J."/>
            <person name="LaButti K."/>
            <person name="Riley R."/>
            <person name="Lipzen A."/>
            <person name="Clum A."/>
            <person name="Drula E."/>
            <person name="Henrissat B."/>
            <person name="Kohler A."/>
            <person name="Grigoriev I.V."/>
            <person name="Martin F.M."/>
            <person name="Hacquard S."/>
        </authorList>
    </citation>
    <scope>NUCLEOTIDE SEQUENCE</scope>
    <source>
        <strain evidence="10">MPI-CAGE-CH-0235</strain>
    </source>
</reference>
<dbReference type="PANTHER" id="PTHR24269:SF16">
    <property type="entry name" value="PROTEIN SLG1"/>
    <property type="match status" value="1"/>
</dbReference>
<evidence type="ECO:0000256" key="8">
    <source>
        <dbReference type="SAM" id="SignalP"/>
    </source>
</evidence>
<feature type="region of interest" description="Disordered" evidence="7">
    <location>
        <begin position="255"/>
        <end position="344"/>
    </location>
</feature>